<organism evidence="1 2">
    <name type="scientific">Vararia minispora EC-137</name>
    <dbReference type="NCBI Taxonomy" id="1314806"/>
    <lineage>
        <taxon>Eukaryota</taxon>
        <taxon>Fungi</taxon>
        <taxon>Dikarya</taxon>
        <taxon>Basidiomycota</taxon>
        <taxon>Agaricomycotina</taxon>
        <taxon>Agaricomycetes</taxon>
        <taxon>Russulales</taxon>
        <taxon>Lachnocladiaceae</taxon>
        <taxon>Vararia</taxon>
    </lineage>
</organism>
<reference evidence="1" key="2">
    <citation type="journal article" date="2022" name="New Phytol.">
        <title>Evolutionary transition to the ectomycorrhizal habit in the genomes of a hyperdiverse lineage of mushroom-forming fungi.</title>
        <authorList>
            <person name="Looney B."/>
            <person name="Miyauchi S."/>
            <person name="Morin E."/>
            <person name="Drula E."/>
            <person name="Courty P.E."/>
            <person name="Kohler A."/>
            <person name="Kuo A."/>
            <person name="LaButti K."/>
            <person name="Pangilinan J."/>
            <person name="Lipzen A."/>
            <person name="Riley R."/>
            <person name="Andreopoulos W."/>
            <person name="He G."/>
            <person name="Johnson J."/>
            <person name="Nolan M."/>
            <person name="Tritt A."/>
            <person name="Barry K.W."/>
            <person name="Grigoriev I.V."/>
            <person name="Nagy L.G."/>
            <person name="Hibbett D."/>
            <person name="Henrissat B."/>
            <person name="Matheny P.B."/>
            <person name="Labbe J."/>
            <person name="Martin F.M."/>
        </authorList>
    </citation>
    <scope>NUCLEOTIDE SEQUENCE</scope>
    <source>
        <strain evidence="1">EC-137</strain>
    </source>
</reference>
<name>A0ACB8Q9P0_9AGAM</name>
<evidence type="ECO:0000313" key="1">
    <source>
        <dbReference type="EMBL" id="KAI0028308.1"/>
    </source>
</evidence>
<reference evidence="1" key="1">
    <citation type="submission" date="2021-02" db="EMBL/GenBank/DDBJ databases">
        <authorList>
            <consortium name="DOE Joint Genome Institute"/>
            <person name="Ahrendt S."/>
            <person name="Looney B.P."/>
            <person name="Miyauchi S."/>
            <person name="Morin E."/>
            <person name="Drula E."/>
            <person name="Courty P.E."/>
            <person name="Chicoki N."/>
            <person name="Fauchery L."/>
            <person name="Kohler A."/>
            <person name="Kuo A."/>
            <person name="Labutti K."/>
            <person name="Pangilinan J."/>
            <person name="Lipzen A."/>
            <person name="Riley R."/>
            <person name="Andreopoulos W."/>
            <person name="He G."/>
            <person name="Johnson J."/>
            <person name="Barry K.W."/>
            <person name="Grigoriev I.V."/>
            <person name="Nagy L."/>
            <person name="Hibbett D."/>
            <person name="Henrissat B."/>
            <person name="Matheny P.B."/>
            <person name="Labbe J."/>
            <person name="Martin F."/>
        </authorList>
    </citation>
    <scope>NUCLEOTIDE SEQUENCE</scope>
    <source>
        <strain evidence="1">EC-137</strain>
    </source>
</reference>
<comment type="caution">
    <text evidence="1">The sequence shown here is derived from an EMBL/GenBank/DDBJ whole genome shotgun (WGS) entry which is preliminary data.</text>
</comment>
<evidence type="ECO:0000313" key="2">
    <source>
        <dbReference type="Proteomes" id="UP000814128"/>
    </source>
</evidence>
<dbReference type="EMBL" id="MU273765">
    <property type="protein sequence ID" value="KAI0028308.1"/>
    <property type="molecule type" value="Genomic_DNA"/>
</dbReference>
<sequence length="583" mass="62534">MSNCIECDPEALNAVNKKRRLPARARGAQRKDPSASNAACCSKYLEIHFNGQTKKREGSGNSQPKGNHAGTASRSAIKTTAERGAKHGEGETGRGHPRIRESGVARAWFEHGLDGGMKRQRGEAVLHSAIRARVPRRSEFKLTTTLAITATLCFGLVSSCCVAVRALTAVGDCRRTRIHGSMQCQTNAVAGSRRLSGASPAPVAKPAETRVRNADFRGRTGSRARQQARYILPAFASSKASSARENGEIKATFVLPVSAIPGISGSLLNATRADTHPALRAFLVRDAGYCAICWSGGTAVIWMVIGARHARANDIVQHNSSDFPSALGRSSTGSPFIRSTGSRNNARHDSDATIRSRSEKNYGVCRRNAAPTLGFREMKRRGVLGTCIREGSAWRNSYVFPQLVNRYAEGINTGRTKQETKIDCCSSSRREKSICPGPKSHTNPVSRTKQPMVPARPESTAACQRPIAGSLTSQWSAHGRAVLGYMSITFRDSDSNGKDSCGIWRSNNIVDAVLGNAITAITRAPDGVIAIEVDQTGVKGLFRFLSCTVTVLYGRSISSEDSVLLVATLLQASGTIPNKAGNL</sequence>
<proteinExistence type="predicted"/>
<accession>A0ACB8Q9P0</accession>
<gene>
    <name evidence="1" type="ORF">K488DRAFT_73862</name>
</gene>
<dbReference type="Proteomes" id="UP000814128">
    <property type="component" value="Unassembled WGS sequence"/>
</dbReference>
<keyword evidence="2" id="KW-1185">Reference proteome</keyword>
<protein>
    <submittedName>
        <fullName evidence="1">Uncharacterized protein</fullName>
    </submittedName>
</protein>